<dbReference type="Gene3D" id="3.40.50.300">
    <property type="entry name" value="P-loop containing nucleotide triphosphate hydrolases"/>
    <property type="match status" value="2"/>
</dbReference>
<dbReference type="SMART" id="SM00956">
    <property type="entry name" value="RQC"/>
    <property type="match status" value="1"/>
</dbReference>
<evidence type="ECO:0000259" key="19">
    <source>
        <dbReference type="PROSITE" id="PS51192"/>
    </source>
</evidence>
<keyword evidence="22" id="KW-1185">Reference proteome</keyword>
<evidence type="ECO:0000256" key="9">
    <source>
        <dbReference type="ARBA" id="ARBA00022833"/>
    </source>
</evidence>
<keyword evidence="5" id="KW-0547">Nucleotide-binding</keyword>
<dbReference type="PROSITE" id="PS51194">
    <property type="entry name" value="HELICASE_CTER"/>
    <property type="match status" value="1"/>
</dbReference>
<dbReference type="AlphaFoldDB" id="A0A1I0RUQ3"/>
<dbReference type="InterPro" id="IPR032284">
    <property type="entry name" value="RecQ_Zn-bd"/>
</dbReference>
<gene>
    <name evidence="21" type="ORF">SAMN05421659_12411</name>
</gene>
<keyword evidence="13" id="KW-0234">DNA repair</keyword>
<dbReference type="RefSeq" id="WP_242941089.1">
    <property type="nucleotide sequence ID" value="NZ_FOJI01000024.1"/>
</dbReference>
<evidence type="ECO:0000256" key="1">
    <source>
        <dbReference type="ARBA" id="ARBA00001946"/>
    </source>
</evidence>
<name>A0A1I0RUQ3_9FIRM</name>
<dbReference type="PROSITE" id="PS50967">
    <property type="entry name" value="HRDC"/>
    <property type="match status" value="1"/>
</dbReference>
<keyword evidence="9" id="KW-0862">Zinc</keyword>
<dbReference type="GO" id="GO:0043138">
    <property type="term" value="F:3'-5' DNA helicase activity"/>
    <property type="evidence" value="ECO:0007669"/>
    <property type="project" value="UniProtKB-EC"/>
</dbReference>
<dbReference type="Pfam" id="PF16124">
    <property type="entry name" value="RecQ_Zn_bind"/>
    <property type="match status" value="1"/>
</dbReference>
<dbReference type="GO" id="GO:0043590">
    <property type="term" value="C:bacterial nucleoid"/>
    <property type="evidence" value="ECO:0007669"/>
    <property type="project" value="TreeGrafter"/>
</dbReference>
<dbReference type="Gene3D" id="1.10.150.80">
    <property type="entry name" value="HRDC domain"/>
    <property type="match status" value="1"/>
</dbReference>
<evidence type="ECO:0000256" key="13">
    <source>
        <dbReference type="ARBA" id="ARBA00023204"/>
    </source>
</evidence>
<evidence type="ECO:0000259" key="18">
    <source>
        <dbReference type="PROSITE" id="PS50967"/>
    </source>
</evidence>
<evidence type="ECO:0000256" key="3">
    <source>
        <dbReference type="ARBA" id="ARBA00005446"/>
    </source>
</evidence>
<keyword evidence="8 21" id="KW-0347">Helicase</keyword>
<evidence type="ECO:0000256" key="11">
    <source>
        <dbReference type="ARBA" id="ARBA00023125"/>
    </source>
</evidence>
<feature type="domain" description="HRDC" evidence="18">
    <location>
        <begin position="544"/>
        <end position="618"/>
    </location>
</feature>
<dbReference type="GO" id="GO:0006260">
    <property type="term" value="P:DNA replication"/>
    <property type="evidence" value="ECO:0007669"/>
    <property type="project" value="InterPro"/>
</dbReference>
<comment type="catalytic activity">
    <reaction evidence="15">
        <text>Couples ATP hydrolysis with the unwinding of duplex DNA by translocating in the 3'-5' direction.</text>
        <dbReference type="EC" id="5.6.2.4"/>
    </reaction>
</comment>
<dbReference type="GO" id="GO:0006310">
    <property type="term" value="P:DNA recombination"/>
    <property type="evidence" value="ECO:0007669"/>
    <property type="project" value="UniProtKB-UniRule"/>
</dbReference>
<evidence type="ECO:0000256" key="15">
    <source>
        <dbReference type="ARBA" id="ARBA00034617"/>
    </source>
</evidence>
<keyword evidence="6" id="KW-0227">DNA damage</keyword>
<evidence type="ECO:0000313" key="21">
    <source>
        <dbReference type="EMBL" id="SEW45056.1"/>
    </source>
</evidence>
<evidence type="ECO:0000256" key="5">
    <source>
        <dbReference type="ARBA" id="ARBA00022741"/>
    </source>
</evidence>
<keyword evidence="11" id="KW-0238">DNA-binding</keyword>
<dbReference type="Pfam" id="PF09382">
    <property type="entry name" value="RQC"/>
    <property type="match status" value="1"/>
</dbReference>
<dbReference type="InterPro" id="IPR011545">
    <property type="entry name" value="DEAD/DEAH_box_helicase_dom"/>
</dbReference>
<dbReference type="SUPFAM" id="SSF47819">
    <property type="entry name" value="HRDC-like"/>
    <property type="match status" value="1"/>
</dbReference>
<dbReference type="STRING" id="99656.SAMN05421659_12411"/>
<dbReference type="FunFam" id="3.40.50.300:FF:001389">
    <property type="entry name" value="ATP-dependent DNA helicase RecQ"/>
    <property type="match status" value="1"/>
</dbReference>
<dbReference type="InterPro" id="IPR006293">
    <property type="entry name" value="DNA_helicase_ATP-dep_RecQ_bac"/>
</dbReference>
<evidence type="ECO:0000256" key="10">
    <source>
        <dbReference type="ARBA" id="ARBA00022840"/>
    </source>
</evidence>
<dbReference type="GO" id="GO:0009378">
    <property type="term" value="F:four-way junction helicase activity"/>
    <property type="evidence" value="ECO:0007669"/>
    <property type="project" value="TreeGrafter"/>
</dbReference>
<dbReference type="InterPro" id="IPR036390">
    <property type="entry name" value="WH_DNA-bd_sf"/>
</dbReference>
<dbReference type="InterPro" id="IPR014001">
    <property type="entry name" value="Helicase_ATP-bd"/>
</dbReference>
<dbReference type="SUPFAM" id="SSF52540">
    <property type="entry name" value="P-loop containing nucleoside triphosphate hydrolases"/>
    <property type="match status" value="1"/>
</dbReference>
<dbReference type="InterPro" id="IPR036388">
    <property type="entry name" value="WH-like_DNA-bd_sf"/>
</dbReference>
<comment type="cofactor">
    <cofactor evidence="2">
        <name>Zn(2+)</name>
        <dbReference type="ChEBI" id="CHEBI:29105"/>
    </cofactor>
</comment>
<dbReference type="InterPro" id="IPR018982">
    <property type="entry name" value="RQC_domain"/>
</dbReference>
<dbReference type="GO" id="GO:0009432">
    <property type="term" value="P:SOS response"/>
    <property type="evidence" value="ECO:0007669"/>
    <property type="project" value="UniProtKB-UniRule"/>
</dbReference>
<keyword evidence="12" id="KW-0233">DNA recombination</keyword>
<keyword evidence="4" id="KW-0479">Metal-binding</keyword>
<organism evidence="21 22">
    <name type="scientific">[Clostridium] fimetarium</name>
    <dbReference type="NCBI Taxonomy" id="99656"/>
    <lineage>
        <taxon>Bacteria</taxon>
        <taxon>Bacillati</taxon>
        <taxon>Bacillota</taxon>
        <taxon>Clostridia</taxon>
        <taxon>Lachnospirales</taxon>
        <taxon>Lachnospiraceae</taxon>
    </lineage>
</organism>
<dbReference type="Pfam" id="PF00270">
    <property type="entry name" value="DEAD"/>
    <property type="match status" value="1"/>
</dbReference>
<dbReference type="GO" id="GO:0003677">
    <property type="term" value="F:DNA binding"/>
    <property type="evidence" value="ECO:0007669"/>
    <property type="project" value="UniProtKB-KW"/>
</dbReference>
<reference evidence="21 22" key="1">
    <citation type="submission" date="2016-10" db="EMBL/GenBank/DDBJ databases">
        <authorList>
            <person name="de Groot N.N."/>
        </authorList>
    </citation>
    <scope>NUCLEOTIDE SEQUENCE [LARGE SCALE GENOMIC DNA]</scope>
    <source>
        <strain evidence="21 22">DSM 9179</strain>
    </source>
</reference>
<evidence type="ECO:0000256" key="7">
    <source>
        <dbReference type="ARBA" id="ARBA00022801"/>
    </source>
</evidence>
<dbReference type="CDD" id="cd17920">
    <property type="entry name" value="DEXHc_RecQ"/>
    <property type="match status" value="1"/>
</dbReference>
<evidence type="ECO:0000256" key="6">
    <source>
        <dbReference type="ARBA" id="ARBA00022763"/>
    </source>
</evidence>
<dbReference type="Pfam" id="PF00271">
    <property type="entry name" value="Helicase_C"/>
    <property type="match status" value="1"/>
</dbReference>
<sequence>MQIDKMMDRIEDKYVILDQYFGYAQFREGQEELIDSIMSGNDAFGIMPTGAGKSMCFQIPALMLPGVTLVISPLISLMKDQVRALNEAGVHAAFFNSSLSSVQYLKALELAKQGKYKIIYVAPERLLLDNFIEFAKCVDISMISVDEAHCVSQWGQDFRPSYLKIMEFVDRLDNRPIISAFTATATKAVMEDVISVLHLNHPKVVATGFDRNNLFYSVKNPSDKMAEVENYVKENSDKSGIIYCATRKSVEEVCLNLQRDGYPVTRYHAGLSDNERRQNQDDFIYDVKPIMVATNAFGMGIDKSNVRYVIHYNMPKDIESYYQEAGRAGRDGEESECMLLYAPKDVRLNEFFIESNRDNEELDSETLELIIARDRERLKIMTFYCNTNECLRDYILRYFGEYGSNFCGKCSNCLTEFETTDITDIAQTIVGCVEASRQRYGMTVVIDTVHGANNIKVRQYKMDQNEYYGKLEHIPIFRLRQVMNFLMLNGYLFLTNDEYAILRLTGKSHEIHELTMKVAKERETSSKSGSKNSTKKSKKLEDMGDINFELFEALRALRMEIAREEHMPPYIIFSDKSLKDMCIKLPMNTEEFLGVSGVGQNKCDKYGEKFIKVIQLKA</sequence>
<evidence type="ECO:0000256" key="2">
    <source>
        <dbReference type="ARBA" id="ARBA00001947"/>
    </source>
</evidence>
<dbReference type="PANTHER" id="PTHR13710">
    <property type="entry name" value="DNA HELICASE RECQ FAMILY MEMBER"/>
    <property type="match status" value="1"/>
</dbReference>
<evidence type="ECO:0000313" key="22">
    <source>
        <dbReference type="Proteomes" id="UP000199701"/>
    </source>
</evidence>
<dbReference type="GO" id="GO:0005737">
    <property type="term" value="C:cytoplasm"/>
    <property type="evidence" value="ECO:0007669"/>
    <property type="project" value="TreeGrafter"/>
</dbReference>
<evidence type="ECO:0000256" key="8">
    <source>
        <dbReference type="ARBA" id="ARBA00022806"/>
    </source>
</evidence>
<dbReference type="Proteomes" id="UP000199701">
    <property type="component" value="Unassembled WGS sequence"/>
</dbReference>
<evidence type="ECO:0000259" key="20">
    <source>
        <dbReference type="PROSITE" id="PS51194"/>
    </source>
</evidence>
<dbReference type="PANTHER" id="PTHR13710:SF105">
    <property type="entry name" value="ATP-DEPENDENT DNA HELICASE Q1"/>
    <property type="match status" value="1"/>
</dbReference>
<dbReference type="InterPro" id="IPR002121">
    <property type="entry name" value="HRDC_dom"/>
</dbReference>
<accession>A0A1I0RUQ3</accession>
<dbReference type="NCBIfam" id="TIGR00614">
    <property type="entry name" value="recQ_fam"/>
    <property type="match status" value="1"/>
</dbReference>
<dbReference type="EC" id="5.6.2.4" evidence="16"/>
<evidence type="ECO:0000256" key="17">
    <source>
        <dbReference type="SAM" id="MobiDB-lite"/>
    </source>
</evidence>
<dbReference type="Pfam" id="PF00570">
    <property type="entry name" value="HRDC"/>
    <property type="match status" value="1"/>
</dbReference>
<dbReference type="InterPro" id="IPR001650">
    <property type="entry name" value="Helicase_C-like"/>
</dbReference>
<dbReference type="NCBIfam" id="TIGR01389">
    <property type="entry name" value="recQ"/>
    <property type="match status" value="1"/>
</dbReference>
<feature type="region of interest" description="Disordered" evidence="17">
    <location>
        <begin position="519"/>
        <end position="538"/>
    </location>
</feature>
<dbReference type="EMBL" id="FOJI01000024">
    <property type="protein sequence ID" value="SEW45056.1"/>
    <property type="molecule type" value="Genomic_DNA"/>
</dbReference>
<dbReference type="InterPro" id="IPR027417">
    <property type="entry name" value="P-loop_NTPase"/>
</dbReference>
<dbReference type="InterPro" id="IPR004589">
    <property type="entry name" value="DNA_helicase_ATP-dep_RecQ"/>
</dbReference>
<dbReference type="SMART" id="SM00490">
    <property type="entry name" value="HELICc"/>
    <property type="match status" value="1"/>
</dbReference>
<dbReference type="SUPFAM" id="SSF46785">
    <property type="entry name" value="Winged helix' DNA-binding domain"/>
    <property type="match status" value="1"/>
</dbReference>
<evidence type="ECO:0000256" key="16">
    <source>
        <dbReference type="NCBIfam" id="TIGR01389"/>
    </source>
</evidence>
<dbReference type="CDD" id="cd18794">
    <property type="entry name" value="SF2_C_RecQ"/>
    <property type="match status" value="1"/>
</dbReference>
<protein>
    <recommendedName>
        <fullName evidence="16">DNA helicase RecQ</fullName>
        <ecNumber evidence="16">5.6.2.4</ecNumber>
    </recommendedName>
</protein>
<comment type="cofactor">
    <cofactor evidence="1">
        <name>Mg(2+)</name>
        <dbReference type="ChEBI" id="CHEBI:18420"/>
    </cofactor>
</comment>
<feature type="domain" description="Helicase ATP-binding" evidence="19">
    <location>
        <begin position="34"/>
        <end position="203"/>
    </location>
</feature>
<keyword evidence="10" id="KW-0067">ATP-binding</keyword>
<evidence type="ECO:0000256" key="4">
    <source>
        <dbReference type="ARBA" id="ARBA00022723"/>
    </source>
</evidence>
<dbReference type="GO" id="GO:0016787">
    <property type="term" value="F:hydrolase activity"/>
    <property type="evidence" value="ECO:0007669"/>
    <property type="project" value="UniProtKB-KW"/>
</dbReference>
<dbReference type="SMART" id="SM00487">
    <property type="entry name" value="DEXDc"/>
    <property type="match status" value="1"/>
</dbReference>
<dbReference type="InterPro" id="IPR010997">
    <property type="entry name" value="HRDC-like_sf"/>
</dbReference>
<evidence type="ECO:0000256" key="14">
    <source>
        <dbReference type="ARBA" id="ARBA00023235"/>
    </source>
</evidence>
<feature type="domain" description="Helicase C-terminal" evidence="20">
    <location>
        <begin position="227"/>
        <end position="370"/>
    </location>
</feature>
<keyword evidence="7" id="KW-0378">Hydrolase</keyword>
<dbReference type="GO" id="GO:0046872">
    <property type="term" value="F:metal ion binding"/>
    <property type="evidence" value="ECO:0007669"/>
    <property type="project" value="UniProtKB-KW"/>
</dbReference>
<proteinExistence type="inferred from homology"/>
<evidence type="ECO:0000256" key="12">
    <source>
        <dbReference type="ARBA" id="ARBA00023172"/>
    </source>
</evidence>
<comment type="similarity">
    <text evidence="3">Belongs to the helicase family. RecQ subfamily.</text>
</comment>
<dbReference type="PROSITE" id="PS51192">
    <property type="entry name" value="HELICASE_ATP_BIND_1"/>
    <property type="match status" value="1"/>
</dbReference>
<dbReference type="SMART" id="SM00341">
    <property type="entry name" value="HRDC"/>
    <property type="match status" value="1"/>
</dbReference>
<dbReference type="GO" id="GO:0006281">
    <property type="term" value="P:DNA repair"/>
    <property type="evidence" value="ECO:0007669"/>
    <property type="project" value="UniProtKB-KW"/>
</dbReference>
<dbReference type="GO" id="GO:0030894">
    <property type="term" value="C:replisome"/>
    <property type="evidence" value="ECO:0007669"/>
    <property type="project" value="TreeGrafter"/>
</dbReference>
<dbReference type="InterPro" id="IPR044876">
    <property type="entry name" value="HRDC_dom_sf"/>
</dbReference>
<dbReference type="Gene3D" id="1.10.10.10">
    <property type="entry name" value="Winged helix-like DNA-binding domain superfamily/Winged helix DNA-binding domain"/>
    <property type="match status" value="1"/>
</dbReference>
<keyword evidence="14" id="KW-0413">Isomerase</keyword>
<dbReference type="GO" id="GO:0005524">
    <property type="term" value="F:ATP binding"/>
    <property type="evidence" value="ECO:0007669"/>
    <property type="project" value="UniProtKB-KW"/>
</dbReference>